<keyword evidence="3" id="KW-0597">Phosphoprotein</keyword>
<dbReference type="GO" id="GO:0005524">
    <property type="term" value="F:ATP binding"/>
    <property type="evidence" value="ECO:0007669"/>
    <property type="project" value="UniProtKB-KW"/>
</dbReference>
<dbReference type="InterPro" id="IPR003661">
    <property type="entry name" value="HisK_dim/P_dom"/>
</dbReference>
<keyword evidence="8" id="KW-0902">Two-component regulatory system</keyword>
<evidence type="ECO:0000256" key="9">
    <source>
        <dbReference type="SAM" id="Phobius"/>
    </source>
</evidence>
<evidence type="ECO:0000313" key="11">
    <source>
        <dbReference type="EMBL" id="MBN7825844.1"/>
    </source>
</evidence>
<evidence type="ECO:0000256" key="4">
    <source>
        <dbReference type="ARBA" id="ARBA00022679"/>
    </source>
</evidence>
<dbReference type="Pfam" id="PF00512">
    <property type="entry name" value="HisKA"/>
    <property type="match status" value="1"/>
</dbReference>
<keyword evidence="9" id="KW-1133">Transmembrane helix</keyword>
<dbReference type="SMART" id="SM00387">
    <property type="entry name" value="HATPase_c"/>
    <property type="match status" value="1"/>
</dbReference>
<dbReference type="SUPFAM" id="SSF55874">
    <property type="entry name" value="ATPase domain of HSP90 chaperone/DNA topoisomerase II/histidine kinase"/>
    <property type="match status" value="1"/>
</dbReference>
<comment type="caution">
    <text evidence="11">The sequence shown here is derived from an EMBL/GenBank/DDBJ whole genome shotgun (WGS) entry which is preliminary data.</text>
</comment>
<evidence type="ECO:0000256" key="1">
    <source>
        <dbReference type="ARBA" id="ARBA00000085"/>
    </source>
</evidence>
<dbReference type="RefSeq" id="WP_206573950.1">
    <property type="nucleotide sequence ID" value="NZ_JAFKCV010000005.1"/>
</dbReference>
<keyword evidence="4" id="KW-0808">Transferase</keyword>
<keyword evidence="5" id="KW-0547">Nucleotide-binding</keyword>
<feature type="domain" description="Histidine kinase" evidence="10">
    <location>
        <begin position="224"/>
        <end position="423"/>
    </location>
</feature>
<evidence type="ECO:0000256" key="8">
    <source>
        <dbReference type="ARBA" id="ARBA00023012"/>
    </source>
</evidence>
<organism evidence="11 12">
    <name type="scientific">Bowmanella dokdonensis</name>
    <dbReference type="NCBI Taxonomy" id="751969"/>
    <lineage>
        <taxon>Bacteria</taxon>
        <taxon>Pseudomonadati</taxon>
        <taxon>Pseudomonadota</taxon>
        <taxon>Gammaproteobacteria</taxon>
        <taxon>Alteromonadales</taxon>
        <taxon>Alteromonadaceae</taxon>
        <taxon>Bowmanella</taxon>
    </lineage>
</organism>
<keyword evidence="12" id="KW-1185">Reference proteome</keyword>
<protein>
    <recommendedName>
        <fullName evidence="2">histidine kinase</fullName>
        <ecNumber evidence="2">2.7.13.3</ecNumber>
    </recommendedName>
</protein>
<comment type="catalytic activity">
    <reaction evidence="1">
        <text>ATP + protein L-histidine = ADP + protein N-phospho-L-histidine.</text>
        <dbReference type="EC" id="2.7.13.3"/>
    </reaction>
</comment>
<dbReference type="PANTHER" id="PTHR43065">
    <property type="entry name" value="SENSOR HISTIDINE KINASE"/>
    <property type="match status" value="1"/>
</dbReference>
<name>A0A939DN52_9ALTE</name>
<dbReference type="EC" id="2.7.13.3" evidence="2"/>
<evidence type="ECO:0000256" key="7">
    <source>
        <dbReference type="ARBA" id="ARBA00022840"/>
    </source>
</evidence>
<dbReference type="PROSITE" id="PS50109">
    <property type="entry name" value="HIS_KIN"/>
    <property type="match status" value="1"/>
</dbReference>
<feature type="transmembrane region" description="Helical" evidence="9">
    <location>
        <begin position="9"/>
        <end position="30"/>
    </location>
</feature>
<dbReference type="SUPFAM" id="SSF47384">
    <property type="entry name" value="Homodimeric domain of signal transducing histidine kinase"/>
    <property type="match status" value="1"/>
</dbReference>
<dbReference type="InterPro" id="IPR003594">
    <property type="entry name" value="HATPase_dom"/>
</dbReference>
<evidence type="ECO:0000256" key="2">
    <source>
        <dbReference type="ARBA" id="ARBA00012438"/>
    </source>
</evidence>
<proteinExistence type="predicted"/>
<reference evidence="11" key="1">
    <citation type="submission" date="2021-03" db="EMBL/GenBank/DDBJ databases">
        <title>novel species isolated from a fishpond in China.</title>
        <authorList>
            <person name="Lu H."/>
            <person name="Cai Z."/>
        </authorList>
    </citation>
    <scope>NUCLEOTIDE SEQUENCE</scope>
    <source>
        <strain evidence="11">JCM 30855</strain>
    </source>
</reference>
<keyword evidence="6" id="KW-0418">Kinase</keyword>
<dbReference type="InterPro" id="IPR005467">
    <property type="entry name" value="His_kinase_dom"/>
</dbReference>
<evidence type="ECO:0000259" key="10">
    <source>
        <dbReference type="PROSITE" id="PS50109"/>
    </source>
</evidence>
<dbReference type="InterPro" id="IPR036890">
    <property type="entry name" value="HATPase_C_sf"/>
</dbReference>
<dbReference type="Gene3D" id="3.30.565.10">
    <property type="entry name" value="Histidine kinase-like ATPase, C-terminal domain"/>
    <property type="match status" value="1"/>
</dbReference>
<dbReference type="PRINTS" id="PR00344">
    <property type="entry name" value="BCTRLSENSOR"/>
</dbReference>
<dbReference type="InterPro" id="IPR036097">
    <property type="entry name" value="HisK_dim/P_sf"/>
</dbReference>
<evidence type="ECO:0000256" key="3">
    <source>
        <dbReference type="ARBA" id="ARBA00022553"/>
    </source>
</evidence>
<dbReference type="PANTHER" id="PTHR43065:SF46">
    <property type="entry name" value="C4-DICARBOXYLATE TRANSPORT SENSOR PROTEIN DCTB"/>
    <property type="match status" value="1"/>
</dbReference>
<dbReference type="CDD" id="cd00082">
    <property type="entry name" value="HisKA"/>
    <property type="match status" value="1"/>
</dbReference>
<dbReference type="Gene3D" id="1.10.287.130">
    <property type="match status" value="1"/>
</dbReference>
<gene>
    <name evidence="11" type="ORF">J0A66_11460</name>
</gene>
<keyword evidence="7" id="KW-0067">ATP-binding</keyword>
<evidence type="ECO:0000313" key="12">
    <source>
        <dbReference type="Proteomes" id="UP000664654"/>
    </source>
</evidence>
<evidence type="ECO:0000256" key="5">
    <source>
        <dbReference type="ARBA" id="ARBA00022741"/>
    </source>
</evidence>
<keyword evidence="9" id="KW-0812">Transmembrane</keyword>
<dbReference type="AlphaFoldDB" id="A0A939DN52"/>
<dbReference type="SMART" id="SM00388">
    <property type="entry name" value="HisKA"/>
    <property type="match status" value="1"/>
</dbReference>
<dbReference type="Proteomes" id="UP000664654">
    <property type="component" value="Unassembled WGS sequence"/>
</dbReference>
<dbReference type="GO" id="GO:0000155">
    <property type="term" value="F:phosphorelay sensor kinase activity"/>
    <property type="evidence" value="ECO:0007669"/>
    <property type="project" value="InterPro"/>
</dbReference>
<dbReference type="InterPro" id="IPR004358">
    <property type="entry name" value="Sig_transdc_His_kin-like_C"/>
</dbReference>
<dbReference type="EMBL" id="JAFKCV010000005">
    <property type="protein sequence ID" value="MBN7825844.1"/>
    <property type="molecule type" value="Genomic_DNA"/>
</dbReference>
<keyword evidence="9" id="KW-0472">Membrane</keyword>
<accession>A0A939DN52</accession>
<dbReference type="Pfam" id="PF02518">
    <property type="entry name" value="HATPase_c"/>
    <property type="match status" value="1"/>
</dbReference>
<sequence>MTERFSRETLLLMAILATVVLILVLVALLLSSWQWSWLGIITTLLIFTYPLGWCGWRAWRYLTEPWMRLTAYTQSLNEGEQRVVLSQASRPSLTEGLVVEIDRLARHRLQAVQQQQSFSLLLAQVFDNWPQPVCAFGESTILVYANRTARELRGISLLLGARAGDMGFVFSDNQLHHPSLQKGWQNQSIRYRLAEEDYWLFIANDISLPLHQSEMIIQNNLVRVLSHELRNSLTPMASMTDTLLEMQSWPPEQVRQVLDRVRQRARGLLNFVQRFASVSQVPQPRQEWFDLSSLVEQSRSLLPGGTELSFFGEHRCHGDPILLGQVLMNLVKNAVEAQLKPESEIQVRFFHADGMQFLMVEDQGEGFANLDNALTPLYTTKAEGAGIGLALVNMIVARHGGRIRITNRPEGGASVELSWPLTIRSP</sequence>
<evidence type="ECO:0000256" key="6">
    <source>
        <dbReference type="ARBA" id="ARBA00022777"/>
    </source>
</evidence>
<feature type="transmembrane region" description="Helical" evidence="9">
    <location>
        <begin position="36"/>
        <end position="59"/>
    </location>
</feature>